<dbReference type="NCBIfam" id="TIGR00254">
    <property type="entry name" value="GGDEF"/>
    <property type="match status" value="1"/>
</dbReference>
<dbReference type="EMBL" id="JAJOMB010000009">
    <property type="protein sequence ID" value="MCD5312759.1"/>
    <property type="molecule type" value="Genomic_DNA"/>
</dbReference>
<evidence type="ECO:0000313" key="5">
    <source>
        <dbReference type="Proteomes" id="UP001138997"/>
    </source>
</evidence>
<keyword evidence="2" id="KW-1133">Transmembrane helix</keyword>
<proteinExistence type="predicted"/>
<feature type="transmembrane region" description="Helical" evidence="2">
    <location>
        <begin position="76"/>
        <end position="107"/>
    </location>
</feature>
<evidence type="ECO:0000256" key="2">
    <source>
        <dbReference type="SAM" id="Phobius"/>
    </source>
</evidence>
<dbReference type="PROSITE" id="PS50887">
    <property type="entry name" value="GGDEF"/>
    <property type="match status" value="1"/>
</dbReference>
<dbReference type="PANTHER" id="PTHR44757">
    <property type="entry name" value="DIGUANYLATE CYCLASE DGCP"/>
    <property type="match status" value="1"/>
</dbReference>
<dbReference type="Pfam" id="PF00990">
    <property type="entry name" value="GGDEF"/>
    <property type="match status" value="1"/>
</dbReference>
<protein>
    <submittedName>
        <fullName evidence="4">GGDEF domain-containing protein</fullName>
    </submittedName>
</protein>
<dbReference type="Proteomes" id="UP001138997">
    <property type="component" value="Unassembled WGS sequence"/>
</dbReference>
<reference evidence="4" key="1">
    <citation type="submission" date="2021-11" db="EMBL/GenBank/DDBJ databases">
        <title>Streptomyces corallinus and Kineosporia corallina sp. nov., two new coral-derived marine actinobacteria.</title>
        <authorList>
            <person name="Buangrab K."/>
            <person name="Sutthacheep M."/>
            <person name="Yeemin T."/>
            <person name="Harunari E."/>
            <person name="Igarashi Y."/>
            <person name="Sripreechasak P."/>
            <person name="Kanchanasin P."/>
            <person name="Tanasupawat S."/>
            <person name="Phongsopitanun W."/>
        </authorList>
    </citation>
    <scope>NUCLEOTIDE SEQUENCE</scope>
    <source>
        <strain evidence="4">JCM 31032</strain>
    </source>
</reference>
<dbReference type="InterPro" id="IPR000160">
    <property type="entry name" value="GGDEF_dom"/>
</dbReference>
<dbReference type="SMART" id="SM00267">
    <property type="entry name" value="GGDEF"/>
    <property type="match status" value="1"/>
</dbReference>
<dbReference type="Gene3D" id="3.30.70.270">
    <property type="match status" value="1"/>
</dbReference>
<dbReference type="InterPro" id="IPR029787">
    <property type="entry name" value="Nucleotide_cyclase"/>
</dbReference>
<feature type="transmembrane region" description="Helical" evidence="2">
    <location>
        <begin position="119"/>
        <end position="138"/>
    </location>
</feature>
<dbReference type="InterPro" id="IPR052155">
    <property type="entry name" value="Biofilm_reg_signaling"/>
</dbReference>
<keyword evidence="5" id="KW-1185">Reference proteome</keyword>
<feature type="domain" description="GGDEF" evidence="3">
    <location>
        <begin position="224"/>
        <end position="361"/>
    </location>
</feature>
<evidence type="ECO:0000313" key="4">
    <source>
        <dbReference type="EMBL" id="MCD5312759.1"/>
    </source>
</evidence>
<dbReference type="SUPFAM" id="SSF55073">
    <property type="entry name" value="Nucleotide cyclase"/>
    <property type="match status" value="1"/>
</dbReference>
<dbReference type="InterPro" id="IPR043128">
    <property type="entry name" value="Rev_trsase/Diguanyl_cyclase"/>
</dbReference>
<feature type="transmembrane region" description="Helical" evidence="2">
    <location>
        <begin position="42"/>
        <end position="64"/>
    </location>
</feature>
<dbReference type="RefSeq" id="WP_231443310.1">
    <property type="nucleotide sequence ID" value="NZ_JAJOMB010000009.1"/>
</dbReference>
<dbReference type="PANTHER" id="PTHR44757:SF2">
    <property type="entry name" value="BIOFILM ARCHITECTURE MAINTENANCE PROTEIN MBAA"/>
    <property type="match status" value="1"/>
</dbReference>
<evidence type="ECO:0000256" key="1">
    <source>
        <dbReference type="SAM" id="MobiDB-lite"/>
    </source>
</evidence>
<feature type="transmembrane region" description="Helical" evidence="2">
    <location>
        <begin position="12"/>
        <end position="35"/>
    </location>
</feature>
<feature type="transmembrane region" description="Helical" evidence="2">
    <location>
        <begin position="150"/>
        <end position="170"/>
    </location>
</feature>
<organism evidence="4 5">
    <name type="scientific">Kineosporia babensis</name>
    <dbReference type="NCBI Taxonomy" id="499548"/>
    <lineage>
        <taxon>Bacteria</taxon>
        <taxon>Bacillati</taxon>
        <taxon>Actinomycetota</taxon>
        <taxon>Actinomycetes</taxon>
        <taxon>Kineosporiales</taxon>
        <taxon>Kineosporiaceae</taxon>
        <taxon>Kineosporia</taxon>
    </lineage>
</organism>
<keyword evidence="2" id="KW-0812">Transmembrane</keyword>
<sequence>MEPERAAGRPLLHATVVLLIEVLLVAVTWFVLGWLGQPRASFTVTMTTWSLLLVLYAAPVQAAIAARSRSGQSLTLYLFLVGLVIWGATATTHLPAMFPLVMGIAALELTERDSSWRTAGLGVFMTLAGAATMSWFVATGQVPSAFSSATNVHLTVLLALMGCVLIVRGVGRARVAVALRNELAEAQSRRDAELHHAATHDALTGTLSRGGLGGVLAGPVGRSPGLAVIYLDLDGFKAINDEHGHGAGDALLVKVAERFAEAVPGEGVLARMGGDEFVVVVPQMPSAEAASSLADQLQDCLNVPLEIPSGDCAVVVSVGVSAGMSWSAEPAADPEALMREADMGMYENKRSSQLRVRRRRTDRVQPPAPRREGSALA</sequence>
<name>A0A9X1SUC6_9ACTN</name>
<comment type="caution">
    <text evidence="4">The sequence shown here is derived from an EMBL/GenBank/DDBJ whole genome shotgun (WGS) entry which is preliminary data.</text>
</comment>
<accession>A0A9X1SUC6</accession>
<dbReference type="CDD" id="cd01949">
    <property type="entry name" value="GGDEF"/>
    <property type="match status" value="1"/>
</dbReference>
<feature type="region of interest" description="Disordered" evidence="1">
    <location>
        <begin position="348"/>
        <end position="377"/>
    </location>
</feature>
<evidence type="ECO:0000259" key="3">
    <source>
        <dbReference type="PROSITE" id="PS50887"/>
    </source>
</evidence>
<gene>
    <name evidence="4" type="ORF">LR394_17780</name>
</gene>
<keyword evidence="2" id="KW-0472">Membrane</keyword>
<dbReference type="AlphaFoldDB" id="A0A9X1SUC6"/>